<dbReference type="AlphaFoldDB" id="A0A9P6TFL0"/>
<evidence type="ECO:0000313" key="2">
    <source>
        <dbReference type="EMBL" id="KAG0148868.1"/>
    </source>
</evidence>
<dbReference type="EMBL" id="MU167232">
    <property type="protein sequence ID" value="KAG0148868.1"/>
    <property type="molecule type" value="Genomic_DNA"/>
</dbReference>
<gene>
    <name evidence="2" type="ORF">CROQUDRAFT_89690</name>
</gene>
<sequence length="68" mass="7552">MVCKDRLALSGRPTQGSRRSIDDLEAADRPAGGRQRRPSIDRQHISGPSTADVPLRKTGLWTIFADHR</sequence>
<feature type="region of interest" description="Disordered" evidence="1">
    <location>
        <begin position="1"/>
        <end position="53"/>
    </location>
</feature>
<reference evidence="2" key="1">
    <citation type="submission" date="2013-11" db="EMBL/GenBank/DDBJ databases">
        <title>Genome sequence of the fusiform rust pathogen reveals effectors for host alternation and coevolution with pine.</title>
        <authorList>
            <consortium name="DOE Joint Genome Institute"/>
            <person name="Smith K."/>
            <person name="Pendleton A."/>
            <person name="Kubisiak T."/>
            <person name="Anderson C."/>
            <person name="Salamov A."/>
            <person name="Aerts A."/>
            <person name="Riley R."/>
            <person name="Clum A."/>
            <person name="Lindquist E."/>
            <person name="Ence D."/>
            <person name="Campbell M."/>
            <person name="Kronenberg Z."/>
            <person name="Feau N."/>
            <person name="Dhillon B."/>
            <person name="Hamelin R."/>
            <person name="Burleigh J."/>
            <person name="Smith J."/>
            <person name="Yandell M."/>
            <person name="Nelson C."/>
            <person name="Grigoriev I."/>
            <person name="Davis J."/>
        </authorList>
    </citation>
    <scope>NUCLEOTIDE SEQUENCE</scope>
    <source>
        <strain evidence="2">G11</strain>
    </source>
</reference>
<comment type="caution">
    <text evidence="2">The sequence shown here is derived from an EMBL/GenBank/DDBJ whole genome shotgun (WGS) entry which is preliminary data.</text>
</comment>
<feature type="compositionally biased region" description="Basic and acidic residues" evidence="1">
    <location>
        <begin position="19"/>
        <end position="28"/>
    </location>
</feature>
<evidence type="ECO:0000256" key="1">
    <source>
        <dbReference type="SAM" id="MobiDB-lite"/>
    </source>
</evidence>
<keyword evidence="3" id="KW-1185">Reference proteome</keyword>
<dbReference type="Proteomes" id="UP000886653">
    <property type="component" value="Unassembled WGS sequence"/>
</dbReference>
<protein>
    <submittedName>
        <fullName evidence="2">Uncharacterized protein</fullName>
    </submittedName>
</protein>
<name>A0A9P6TFL0_9BASI</name>
<evidence type="ECO:0000313" key="3">
    <source>
        <dbReference type="Proteomes" id="UP000886653"/>
    </source>
</evidence>
<accession>A0A9P6TFL0</accession>
<organism evidence="2 3">
    <name type="scientific">Cronartium quercuum f. sp. fusiforme G11</name>
    <dbReference type="NCBI Taxonomy" id="708437"/>
    <lineage>
        <taxon>Eukaryota</taxon>
        <taxon>Fungi</taxon>
        <taxon>Dikarya</taxon>
        <taxon>Basidiomycota</taxon>
        <taxon>Pucciniomycotina</taxon>
        <taxon>Pucciniomycetes</taxon>
        <taxon>Pucciniales</taxon>
        <taxon>Coleosporiaceae</taxon>
        <taxon>Cronartium</taxon>
    </lineage>
</organism>
<proteinExistence type="predicted"/>